<feature type="domain" description="EGF-like" evidence="4">
    <location>
        <begin position="97"/>
        <end position="133"/>
    </location>
</feature>
<feature type="domain" description="EGF-like" evidence="4">
    <location>
        <begin position="1802"/>
        <end position="1835"/>
    </location>
</feature>
<feature type="chain" id="PRO_5040386381" description="EGF-like domain-containing protein" evidence="3">
    <location>
        <begin position="17"/>
        <end position="2209"/>
    </location>
</feature>
<feature type="domain" description="EGF-like" evidence="4">
    <location>
        <begin position="1474"/>
        <end position="1506"/>
    </location>
</feature>
<feature type="domain" description="EGF-like" evidence="4">
    <location>
        <begin position="312"/>
        <end position="344"/>
    </location>
</feature>
<feature type="domain" description="EGF-like" evidence="4">
    <location>
        <begin position="1161"/>
        <end position="1196"/>
    </location>
</feature>
<evidence type="ECO:0000259" key="4">
    <source>
        <dbReference type="SMART" id="SM00181"/>
    </source>
</evidence>
<proteinExistence type="predicted"/>
<name>A0A9P1J281_9PELO</name>
<dbReference type="Pfam" id="PF01683">
    <property type="entry name" value="EB"/>
    <property type="match status" value="11"/>
</dbReference>
<comment type="caution">
    <text evidence="5">The sequence shown here is derived from an EMBL/GenBank/DDBJ whole genome shotgun (WGS) entry which is preliminary data.</text>
</comment>
<dbReference type="InterPro" id="IPR006149">
    <property type="entry name" value="EB_dom"/>
</dbReference>
<feature type="domain" description="EGF-like" evidence="4">
    <location>
        <begin position="261"/>
        <end position="295"/>
    </location>
</feature>
<feature type="domain" description="EGF-like" evidence="4">
    <location>
        <begin position="2027"/>
        <end position="2059"/>
    </location>
</feature>
<dbReference type="PANTHER" id="PTHR45985:SF11">
    <property type="entry name" value="EGF-LIKE DOMAIN-CONTAINING PROTEIN"/>
    <property type="match status" value="1"/>
</dbReference>
<feature type="domain" description="EGF-like" evidence="4">
    <location>
        <begin position="357"/>
        <end position="391"/>
    </location>
</feature>
<feature type="domain" description="EGF-like" evidence="4">
    <location>
        <begin position="795"/>
        <end position="827"/>
    </location>
</feature>
<dbReference type="InterPro" id="IPR006150">
    <property type="entry name" value="Cys_repeat_1"/>
</dbReference>
<feature type="domain" description="EGF-like" evidence="4">
    <location>
        <begin position="1909"/>
        <end position="1941"/>
    </location>
</feature>
<reference evidence="5" key="1">
    <citation type="submission" date="2022-11" db="EMBL/GenBank/DDBJ databases">
        <authorList>
            <person name="Kikuchi T."/>
        </authorList>
    </citation>
    <scope>NUCLEOTIDE SEQUENCE</scope>
    <source>
        <strain evidence="5">PS1010</strain>
    </source>
</reference>
<feature type="domain" description="EGF-like" evidence="4">
    <location>
        <begin position="754"/>
        <end position="786"/>
    </location>
</feature>
<accession>A0A9P1J281</accession>
<feature type="domain" description="EGF-like" evidence="4">
    <location>
        <begin position="587"/>
        <end position="623"/>
    </location>
</feature>
<feature type="compositionally biased region" description="Low complexity" evidence="2">
    <location>
        <begin position="167"/>
        <end position="185"/>
    </location>
</feature>
<dbReference type="OrthoDB" id="504708at2759"/>
<feature type="domain" description="EGF-like" evidence="4">
    <location>
        <begin position="498"/>
        <end position="534"/>
    </location>
</feature>
<feature type="compositionally biased region" description="Gly residues" evidence="2">
    <location>
        <begin position="2137"/>
        <end position="2157"/>
    </location>
</feature>
<feature type="region of interest" description="Disordered" evidence="2">
    <location>
        <begin position="402"/>
        <end position="429"/>
    </location>
</feature>
<feature type="domain" description="EGF-like" evidence="4">
    <location>
        <begin position="1211"/>
        <end position="1237"/>
    </location>
</feature>
<keyword evidence="6" id="KW-1185">Reference proteome</keyword>
<feature type="compositionally biased region" description="Pro residues" evidence="2">
    <location>
        <begin position="404"/>
        <end position="426"/>
    </location>
</feature>
<dbReference type="EMBL" id="CANHGI010000006">
    <property type="protein sequence ID" value="CAI5455553.1"/>
    <property type="molecule type" value="Genomic_DNA"/>
</dbReference>
<dbReference type="InterPro" id="IPR052740">
    <property type="entry name" value="CE4"/>
</dbReference>
<feature type="compositionally biased region" description="Polar residues" evidence="2">
    <location>
        <begin position="2100"/>
        <end position="2115"/>
    </location>
</feature>
<evidence type="ECO:0000313" key="6">
    <source>
        <dbReference type="Proteomes" id="UP001152747"/>
    </source>
</evidence>
<feature type="region of interest" description="Disordered" evidence="2">
    <location>
        <begin position="2090"/>
        <end position="2168"/>
    </location>
</feature>
<feature type="domain" description="EGF-like" evidence="4">
    <location>
        <begin position="716"/>
        <end position="748"/>
    </location>
</feature>
<gene>
    <name evidence="5" type="ORF">CAMP_LOCUS18190</name>
</gene>
<feature type="domain" description="EGF-like" evidence="4">
    <location>
        <begin position="1514"/>
        <end position="1546"/>
    </location>
</feature>
<dbReference type="InterPro" id="IPR000742">
    <property type="entry name" value="EGF"/>
</dbReference>
<dbReference type="SMART" id="SM00289">
    <property type="entry name" value="WR1"/>
    <property type="match status" value="17"/>
</dbReference>
<feature type="coiled-coil region" evidence="1">
    <location>
        <begin position="1559"/>
        <end position="1586"/>
    </location>
</feature>
<organism evidence="5 6">
    <name type="scientific">Caenorhabditis angaria</name>
    <dbReference type="NCBI Taxonomy" id="860376"/>
    <lineage>
        <taxon>Eukaryota</taxon>
        <taxon>Metazoa</taxon>
        <taxon>Ecdysozoa</taxon>
        <taxon>Nematoda</taxon>
        <taxon>Chromadorea</taxon>
        <taxon>Rhabditida</taxon>
        <taxon>Rhabditina</taxon>
        <taxon>Rhabditomorpha</taxon>
        <taxon>Rhabditoidea</taxon>
        <taxon>Rhabditidae</taxon>
        <taxon>Peloderinae</taxon>
        <taxon>Caenorhabditis</taxon>
    </lineage>
</organism>
<feature type="domain" description="EGF-like" evidence="4">
    <location>
        <begin position="970"/>
        <end position="1004"/>
    </location>
</feature>
<feature type="domain" description="EGF-like" evidence="4">
    <location>
        <begin position="1082"/>
        <end position="1114"/>
    </location>
</feature>
<feature type="region of interest" description="Disordered" evidence="2">
    <location>
        <begin position="159"/>
        <end position="185"/>
    </location>
</feature>
<keyword evidence="1" id="KW-0175">Coiled coil</keyword>
<evidence type="ECO:0000256" key="1">
    <source>
        <dbReference type="SAM" id="Coils"/>
    </source>
</evidence>
<evidence type="ECO:0000256" key="3">
    <source>
        <dbReference type="SAM" id="SignalP"/>
    </source>
</evidence>
<dbReference type="SMART" id="SM00181">
    <property type="entry name" value="EGF"/>
    <property type="match status" value="19"/>
</dbReference>
<evidence type="ECO:0000256" key="2">
    <source>
        <dbReference type="SAM" id="MobiDB-lite"/>
    </source>
</evidence>
<evidence type="ECO:0000313" key="5">
    <source>
        <dbReference type="EMBL" id="CAI5455553.1"/>
    </source>
</evidence>
<dbReference type="PANTHER" id="PTHR45985">
    <property type="match status" value="1"/>
</dbReference>
<keyword evidence="3" id="KW-0732">Signal</keyword>
<feature type="signal peptide" evidence="3">
    <location>
        <begin position="1"/>
        <end position="16"/>
    </location>
</feature>
<sequence length="2209" mass="237838">MRVFLAISVILYGAIAQKIGINVPCNKDLDGLLTADPDGDERAFMSCQSVGVGNIGFWERKLCPNNMVFDFINQQCKDVSKKARKQQTLSIAILNNSCANGETCIGGSVCDLDSLKCMCPYGTVPKLDTLSCESESPPFVSATVDGPSQLFNSFSNFGSSQPEFKPNNNNFNNNQNQNQNQNQNFNWNPNFSWKGNQQIVTTNQNTNNNNNNNNEFNSFQPNPSQAQKFVFNFNKNLPTNPPSEPQPTSPKVATLAIPGASCKSNEICVGGSICTLPIGICLCPGDLEARDGECVLPAASTISVQKVGIGAICSDLAECDHGSSCVMGRCTCVSPLVQHDGKCVLKQQQKLVGPGELCDNGEICGKGSVCDVMIPVCVCPAHTDLNNGECVEVTAPKIVTQPVMTPPPTLPPVPTLPPPTRPPQPPVTQHQTHQTYQQVVYQTTPAPMPTLVYQTMPPPTTVKQLPPQQQIYTSHPKPSVKINQMKIGGSKQAGVGVRCSLNTDCMIGAYCNGNTNPPSCQCLSTHVNIEGRCEKVIYPGQVGCRSDSQCNAAYTGTHCIDRICVCPDGQKAVDQTCVSETSLPNKPCGYSPTNPCSAESVCFENVCVCPDRFLFNETSLACQPKAFITPSEYCVACELPRLCVNDVCVCPDNIICEVKNMRNKRQQVITCDSTMSCPVHYVCDGSICQCESEEYDINGNCVPPLSSGAFKNINNQCSSKDRCAGGSKCKDDLCQCVDGSVEVTGKCKQFPGGHCSNGEMCSAGSKCFLGICRCDQTRSLDNQRCVKRSVPIGSICRRGQECLNGSKCRFGICMCVSNKVDVLGRCVDLVPNLSTSLPITTTTTIISEVPEYSIISEANDTDTIKPSIAMKPAKLTPGSLCHTTSECPFRTKCEDGVCRCKKGETIIDWTCRSAIHQVSPGSKCDPANGYDCIGESICQYGVCKCKNRLISDGQKCVSVEKSSRVKPGKSCANGESCGGGSNCAKDFVCRCSTDQVPDVNGKCVRKTHAIPVFNKVKPLSTILLTTSTTTMPPTPIPTTIDYTNFEKKLNELERMEMEFKSLIPVETVKPSALPTKALAGHKCLQNSECPRFSFCFANICNCMAGFRAQNGICESAIAVGDRCISSNQCADNAQCVFGKCECIPGDNIKCKGTSMAHPGQDCTSPRVICSFNSYCSLMSGVCECPSGMNTQGKSCENTFEAIGKDCVTSRNCQKSSYCDNGYCVCKEGHKINSDACLTDIEDSTMNTNAIKSFSIVPSQKNMGVNTPLQNNMKFEFKELQQIANDGLFETSTLWPQHISFTFTPPPAAPTFVFPQVFSSFPIAYGAKTVAEEENNNQTTKFKMAFPGEYCGTGEVCLGNSVCKNQFCRCIQDVTAENGICPPQIDDLSVLGLQPLPKDVRFQSPSNRAKKIEFRRDIANPLENCQNNETCVSNSSCQEVGGLGKICQCNQNLFYMKGECVEIDDSITLVPIDETCDSESVCTSGSECIDSKCSCAEDKQQILGICVTTASPGVSCELGEICINGAICGDKNCDCPDGSMNDNGNCVALQDENEISGDVIDFEEITNEKQEIENNQIEMNNEVLEDTDDERKLVRRELGIIKCTFDSDCYSNFRCEDSICICEDSQEDCLDTVAQNSKTVNPGSYCDEKQKCAHDAICFRNYCVCSYEDLPLDDHCVARDWHLDIGSACSLTSRCRENLQCLAGICMCKFGDLTCNPSEPVTSPPGGSCSNLRECTGGSVCKEGWCICPDASMIVNRGVCIQSGPKPTLPPKLVMPVHVPTVTKAQLFVTEAPHGKKIAPGGKCGPLDSCVGGSSCYEGFCLCPAGQYPSSNGRCEKTTTTTTYATTRTPATTARVYSKPGESCSSNQTCVGGSSCSYRNICECPQNKPQIENGQCAEAPKKVEVVPGASCDANSVCIRGSSCENGLCRCQPGYIAVSGNCILVPMSTTPKMSVIAKPLESCENGETCDGGSSCDIDTEICMCPPGQIVFNTKCMLPPTQAAPTLPNRVATVAVKSTYTTKKPLFATDCEQDTNCSENKICVSGKCKCKPGFVDNSGVCEPLEDIDAIERPIPVSYAKHKVATLTERMLPKEEIESDVSPPRTTTTNQPIITPSRQETQKPRIVGPPIRRPKPKNKSGSGGSSGGSGGRSYKTGGSGNGNCPPGNEPTRDAGSGNLIMCNGLEPNCPPRSYCYITSGGFATEEYNCCKSW</sequence>
<protein>
    <recommendedName>
        <fullName evidence="4">EGF-like domain-containing protein</fullName>
    </recommendedName>
</protein>
<feature type="domain" description="EGF-like" evidence="4">
    <location>
        <begin position="1960"/>
        <end position="1994"/>
    </location>
</feature>
<dbReference type="Proteomes" id="UP001152747">
    <property type="component" value="Unassembled WGS sequence"/>
</dbReference>